<proteinExistence type="predicted"/>
<dbReference type="EMBL" id="BRVO01000001">
    <property type="protein sequence ID" value="GLB48606.1"/>
    <property type="molecule type" value="Genomic_DNA"/>
</dbReference>
<comment type="caution">
    <text evidence="7">The sequence shown here is derived from an EMBL/GenBank/DDBJ whole genome shotgun (WGS) entry which is preliminary data.</text>
</comment>
<keyword evidence="2 5" id="KW-0812">Transmembrane</keyword>
<evidence type="ECO:0000256" key="1">
    <source>
        <dbReference type="ARBA" id="ARBA00004167"/>
    </source>
</evidence>
<dbReference type="InterPro" id="IPR058982">
    <property type="entry name" value="Beta-barrel_AprE"/>
</dbReference>
<organism evidence="7 8">
    <name type="scientific">Neptunitalea lumnitzerae</name>
    <dbReference type="NCBI Taxonomy" id="2965509"/>
    <lineage>
        <taxon>Bacteria</taxon>
        <taxon>Pseudomonadati</taxon>
        <taxon>Bacteroidota</taxon>
        <taxon>Flavobacteriia</taxon>
        <taxon>Flavobacteriales</taxon>
        <taxon>Flavobacteriaceae</taxon>
        <taxon>Neptunitalea</taxon>
    </lineage>
</organism>
<feature type="domain" description="AprE-like beta-barrel" evidence="6">
    <location>
        <begin position="332"/>
        <end position="413"/>
    </location>
</feature>
<keyword evidence="4 5" id="KW-0472">Membrane</keyword>
<name>A0ABQ5MGP9_9FLAO</name>
<comment type="subcellular location">
    <subcellularLocation>
        <location evidence="1">Membrane</location>
        <topology evidence="1">Single-pass membrane protein</topology>
    </subcellularLocation>
</comment>
<dbReference type="Proteomes" id="UP001143543">
    <property type="component" value="Unassembled WGS sequence"/>
</dbReference>
<reference evidence="7" key="1">
    <citation type="submission" date="2022-07" db="EMBL/GenBank/DDBJ databases">
        <title>Taxonomy of Novel Oxalotrophic and Methylotrophic Bacteria.</title>
        <authorList>
            <person name="Sahin N."/>
            <person name="Tani A."/>
        </authorList>
    </citation>
    <scope>NUCLEOTIDE SEQUENCE</scope>
    <source>
        <strain evidence="7">Y10</strain>
    </source>
</reference>
<sequence length="432" mass="49725">METKKNTIDVEIRSEEVQEILTRVPHWMIRWGNTLFFGVILLLLFISWFIKYPDILNSEGVITTQIPPEREMARSSGKLQAILVKDRTHVNAGQPLAIIENSANYKDVFYLKSILDTIQVRNNSFSFPFDEMPLLFLGDIDSQYALFENSYIQYQLNKQLKPFSNDAEANKYSLSELKLRLQNLITQQEISKTELSFQKKELERNTTLYKNGVISAQDYENSQLKYAQAERSYANFESSISQVKQSIATTKQSSRGTEINRIKEEMTLLKSVIQTYNQLKKAVKDWEYQYVLKSNITGSVSYLNYWNENQTVQQGDMVFIVIPDAGSSYIAKLKTPAANSGKIKVGQEVHVQVENYPDKEFGVLNGIVQKVSIIPDEEGNYIVDVSLPKELVTSYHKNIEFKQEMSCTAEIITDDLRLIERFFHQFKSQISG</sequence>
<protein>
    <submittedName>
        <fullName evidence="7">Hemolysin</fullName>
    </submittedName>
</protein>
<evidence type="ECO:0000256" key="5">
    <source>
        <dbReference type="SAM" id="Phobius"/>
    </source>
</evidence>
<dbReference type="PRINTS" id="PR01490">
    <property type="entry name" value="RTXTOXIND"/>
</dbReference>
<dbReference type="PANTHER" id="PTHR30386">
    <property type="entry name" value="MEMBRANE FUSION SUBUNIT OF EMRAB-TOLC MULTIDRUG EFFLUX PUMP"/>
    <property type="match status" value="1"/>
</dbReference>
<evidence type="ECO:0000313" key="8">
    <source>
        <dbReference type="Proteomes" id="UP001143543"/>
    </source>
</evidence>
<dbReference type="Pfam" id="PF26002">
    <property type="entry name" value="Beta-barrel_AprE"/>
    <property type="match status" value="1"/>
</dbReference>
<evidence type="ECO:0000256" key="2">
    <source>
        <dbReference type="ARBA" id="ARBA00022692"/>
    </source>
</evidence>
<evidence type="ECO:0000256" key="3">
    <source>
        <dbReference type="ARBA" id="ARBA00022989"/>
    </source>
</evidence>
<evidence type="ECO:0000259" key="6">
    <source>
        <dbReference type="Pfam" id="PF26002"/>
    </source>
</evidence>
<evidence type="ECO:0000313" key="7">
    <source>
        <dbReference type="EMBL" id="GLB48606.1"/>
    </source>
</evidence>
<dbReference type="Gene3D" id="1.10.287.470">
    <property type="entry name" value="Helix hairpin bin"/>
    <property type="match status" value="1"/>
</dbReference>
<dbReference type="RefSeq" id="WP_281764240.1">
    <property type="nucleotide sequence ID" value="NZ_BRVO01000001.1"/>
</dbReference>
<keyword evidence="8" id="KW-1185">Reference proteome</keyword>
<accession>A0ABQ5MGP9</accession>
<evidence type="ECO:0000256" key="4">
    <source>
        <dbReference type="ARBA" id="ARBA00023136"/>
    </source>
</evidence>
<dbReference type="Gene3D" id="2.40.30.170">
    <property type="match status" value="1"/>
</dbReference>
<dbReference type="PANTHER" id="PTHR30386:SF26">
    <property type="entry name" value="TRANSPORT PROTEIN COMB"/>
    <property type="match status" value="1"/>
</dbReference>
<dbReference type="SUPFAM" id="SSF56954">
    <property type="entry name" value="Outer membrane efflux proteins (OEP)"/>
    <property type="match status" value="1"/>
</dbReference>
<gene>
    <name evidence="7" type="ORF">Y10_09740</name>
</gene>
<dbReference type="InterPro" id="IPR050739">
    <property type="entry name" value="MFP"/>
</dbReference>
<feature type="transmembrane region" description="Helical" evidence="5">
    <location>
        <begin position="31"/>
        <end position="50"/>
    </location>
</feature>
<keyword evidence="3 5" id="KW-1133">Transmembrane helix</keyword>